<feature type="domain" description="Ice-binding protein C-terminal" evidence="2">
    <location>
        <begin position="215"/>
        <end position="240"/>
    </location>
</feature>
<protein>
    <recommendedName>
        <fullName evidence="2">Ice-binding protein C-terminal domain-containing protein</fullName>
    </recommendedName>
</protein>
<organism evidence="3 4">
    <name type="scientific">Pseudaquabacterium pictum</name>
    <dbReference type="NCBI Taxonomy" id="2315236"/>
    <lineage>
        <taxon>Bacteria</taxon>
        <taxon>Pseudomonadati</taxon>
        <taxon>Pseudomonadota</taxon>
        <taxon>Betaproteobacteria</taxon>
        <taxon>Burkholderiales</taxon>
        <taxon>Sphaerotilaceae</taxon>
        <taxon>Pseudaquabacterium</taxon>
    </lineage>
</organism>
<feature type="chain" id="PRO_5019809424" description="Ice-binding protein C-terminal domain-containing protein" evidence="1">
    <location>
        <begin position="26"/>
        <end position="240"/>
    </location>
</feature>
<gene>
    <name evidence="3" type="ORF">AQPW35_52340</name>
</gene>
<evidence type="ECO:0000313" key="4">
    <source>
        <dbReference type="Proteomes" id="UP000301751"/>
    </source>
</evidence>
<sequence>MTLPSILRSRVALAALLACAAAAHAERVDVTVDAAMPWVGFVNLFERPAGAADRGARVDGFFLNTDLAALPASIAGSQAMLAPNGTLGGAPRDGTDWWIADGKGGHLPNRVIEANVYVDTGFSGVALGGKTVRFSGTTLASSLAAPYVAYAFIRDFLPGYQSGYTESSVALVAGQAFELTLDTVLGHPVQYGFALVGPNADPAALGSLGSITISAVPEPATPAMLLLGAAALLGWMRRQR</sequence>
<dbReference type="EMBL" id="BJCL01000026">
    <property type="protein sequence ID" value="GCL66153.1"/>
    <property type="molecule type" value="Genomic_DNA"/>
</dbReference>
<comment type="caution">
    <text evidence="3">The sequence shown here is derived from an EMBL/GenBank/DDBJ whole genome shotgun (WGS) entry which is preliminary data.</text>
</comment>
<reference evidence="4" key="1">
    <citation type="submission" date="2019-03" db="EMBL/GenBank/DDBJ databases">
        <title>Aquabacterium pictum sp.nov., the first bacteriochlorophyll a-containing freshwater bacterium in the genus Aquabacterium of the class Betaproteobacteria.</title>
        <authorList>
            <person name="Hirose S."/>
            <person name="Tank M."/>
            <person name="Hara E."/>
            <person name="Tamaki H."/>
            <person name="Takaichi S."/>
            <person name="Haruta S."/>
            <person name="Hanada S."/>
        </authorList>
    </citation>
    <scope>NUCLEOTIDE SEQUENCE [LARGE SCALE GENOMIC DNA]</scope>
    <source>
        <strain evidence="4">W35</strain>
    </source>
</reference>
<dbReference type="AlphaFoldDB" id="A0A480AXR8"/>
<keyword evidence="4" id="KW-1185">Reference proteome</keyword>
<dbReference type="RefSeq" id="WP_162520936.1">
    <property type="nucleotide sequence ID" value="NZ_BJCL01000026.1"/>
</dbReference>
<evidence type="ECO:0000313" key="3">
    <source>
        <dbReference type="EMBL" id="GCL66153.1"/>
    </source>
</evidence>
<name>A0A480AXR8_9BURK</name>
<keyword evidence="1" id="KW-0732">Signal</keyword>
<feature type="signal peptide" evidence="1">
    <location>
        <begin position="1"/>
        <end position="25"/>
    </location>
</feature>
<accession>A0A480AXR8</accession>
<dbReference type="Pfam" id="PF07589">
    <property type="entry name" value="PEP-CTERM"/>
    <property type="match status" value="1"/>
</dbReference>
<evidence type="ECO:0000259" key="2">
    <source>
        <dbReference type="Pfam" id="PF07589"/>
    </source>
</evidence>
<proteinExistence type="predicted"/>
<dbReference type="InterPro" id="IPR013424">
    <property type="entry name" value="Ice-binding_C"/>
</dbReference>
<dbReference type="Proteomes" id="UP000301751">
    <property type="component" value="Unassembled WGS sequence"/>
</dbReference>
<evidence type="ECO:0000256" key="1">
    <source>
        <dbReference type="SAM" id="SignalP"/>
    </source>
</evidence>
<dbReference type="NCBIfam" id="TIGR02595">
    <property type="entry name" value="PEP_CTERM"/>
    <property type="match status" value="1"/>
</dbReference>